<keyword evidence="7" id="KW-1185">Reference proteome</keyword>
<evidence type="ECO:0000256" key="1">
    <source>
        <dbReference type="ARBA" id="ARBA00004613"/>
    </source>
</evidence>
<accession>A0A286E898</accession>
<dbReference type="PRINTS" id="PR00313">
    <property type="entry name" value="CABNDNGRPT"/>
</dbReference>
<evidence type="ECO:0000313" key="6">
    <source>
        <dbReference type="EMBL" id="SOD67148.1"/>
    </source>
</evidence>
<dbReference type="Pfam" id="PF18884">
    <property type="entry name" value="TSP3_bac"/>
    <property type="match status" value="2"/>
</dbReference>
<protein>
    <submittedName>
        <fullName evidence="6">Uncharacterized protein</fullName>
    </submittedName>
</protein>
<dbReference type="RefSeq" id="WP_097113891.1">
    <property type="nucleotide sequence ID" value="NZ_CP083931.1"/>
</dbReference>
<evidence type="ECO:0000256" key="4">
    <source>
        <dbReference type="ARBA" id="ARBA00022837"/>
    </source>
</evidence>
<keyword evidence="4" id="KW-0106">Calcium</keyword>
<dbReference type="Proteomes" id="UP000219669">
    <property type="component" value="Unassembled WGS sequence"/>
</dbReference>
<dbReference type="InterPro" id="IPR011049">
    <property type="entry name" value="Serralysin-like_metalloprot_C"/>
</dbReference>
<dbReference type="AlphaFoldDB" id="A0A286E898"/>
<feature type="compositionally biased region" description="Low complexity" evidence="5">
    <location>
        <begin position="126"/>
        <end position="141"/>
    </location>
</feature>
<keyword evidence="2" id="KW-0964">Secreted</keyword>
<dbReference type="InterPro" id="IPR013783">
    <property type="entry name" value="Ig-like_fold"/>
</dbReference>
<name>A0A286E898_9NEIS</name>
<dbReference type="InterPro" id="IPR029058">
    <property type="entry name" value="AB_hydrolase_fold"/>
</dbReference>
<dbReference type="Gene3D" id="2.150.10.10">
    <property type="entry name" value="Serralysin-like metalloprotease, C-terminal"/>
    <property type="match status" value="1"/>
</dbReference>
<feature type="region of interest" description="Disordered" evidence="5">
    <location>
        <begin position="115"/>
        <end position="189"/>
    </location>
</feature>
<feature type="compositionally biased region" description="Polar residues" evidence="5">
    <location>
        <begin position="149"/>
        <end position="184"/>
    </location>
</feature>
<dbReference type="InterPro" id="IPR059100">
    <property type="entry name" value="TSP3_bac"/>
</dbReference>
<evidence type="ECO:0000256" key="5">
    <source>
        <dbReference type="SAM" id="MobiDB-lite"/>
    </source>
</evidence>
<proteinExistence type="predicted"/>
<dbReference type="EMBL" id="OCNF01000005">
    <property type="protein sequence ID" value="SOD67148.1"/>
    <property type="molecule type" value="Genomic_DNA"/>
</dbReference>
<evidence type="ECO:0000313" key="7">
    <source>
        <dbReference type="Proteomes" id="UP000219669"/>
    </source>
</evidence>
<organism evidence="6 7">
    <name type="scientific">Alysiella filiformis DSM 16848</name>
    <dbReference type="NCBI Taxonomy" id="1120981"/>
    <lineage>
        <taxon>Bacteria</taxon>
        <taxon>Pseudomonadati</taxon>
        <taxon>Pseudomonadota</taxon>
        <taxon>Betaproteobacteria</taxon>
        <taxon>Neisseriales</taxon>
        <taxon>Neisseriaceae</taxon>
        <taxon>Alysiella</taxon>
    </lineage>
</organism>
<reference evidence="6 7" key="1">
    <citation type="submission" date="2017-09" db="EMBL/GenBank/DDBJ databases">
        <authorList>
            <person name="Ehlers B."/>
            <person name="Leendertz F.H."/>
        </authorList>
    </citation>
    <scope>NUCLEOTIDE SEQUENCE [LARGE SCALE GENOMIC DNA]</scope>
    <source>
        <strain evidence="6 7">DSM 16848</strain>
    </source>
</reference>
<dbReference type="Gene3D" id="3.40.50.1820">
    <property type="entry name" value="alpha/beta hydrolase"/>
    <property type="match status" value="1"/>
</dbReference>
<dbReference type="SUPFAM" id="SSF51120">
    <property type="entry name" value="beta-Roll"/>
    <property type="match status" value="1"/>
</dbReference>
<evidence type="ECO:0000256" key="2">
    <source>
        <dbReference type="ARBA" id="ARBA00022525"/>
    </source>
</evidence>
<dbReference type="OrthoDB" id="8607760at2"/>
<comment type="subcellular location">
    <subcellularLocation>
        <location evidence="1">Secreted</location>
    </subcellularLocation>
</comment>
<gene>
    <name evidence="6" type="ORF">SAMN02746062_00817</name>
</gene>
<keyword evidence="3" id="KW-0732">Signal</keyword>
<dbReference type="SUPFAM" id="SSF53474">
    <property type="entry name" value="alpha/beta-Hydrolases"/>
    <property type="match status" value="1"/>
</dbReference>
<sequence length="1059" mass="113839">MKATNHIAPHEQNHEIIDLQPINLSPEEQEKRRRQRQLWGELEQEATFAPALPETPIVAPSAAPAAPAAVVDVPHEVATHAAVQASTVSSAGDGAGWKILGGALLLGGVGAAVAGGGGGRKSPSPQNQHAANQNNDVANNAPKQPETPSPTKTNVPSVSPTNGSATSLANKPTESATPTQNAEPTLTAPIVGWDGLPNISQSNQNQSFVLSGSLKADPNATQTTVSLNIGGKNHKAQTVGEKWTLTLSGSELVQKQGENAVEIGAISQANGKTVQGQLLAAAYFVDTHIATPQVTLNKMADKLTTDTQTVTLSGSLNGVDADASAVVRVQINGGEMKTAKVSGNSWTLTVPASEMVAKLGENRVDVSAMATDKFGNTAQHAIGDVYQVGRPTETQIIYASGKMDSVSGSTAHTFDGKNLLDTAKILKNENEILQRYISAKGETAIENNIVAAYAPDSDHDGVIDAFDRNPNTWDVSERDLRMFASLAYTDGDILKQAFNDKNQAAIEQASLKKGFWSDKNYFLNQLTLNDEAIGKWEVLEAESQSNGLDYAIFGNGKKANGSYENVVVAFRGTEPTRLADVWSDLQLTFKGKPDQVSGFEEIAANLMQKYQPKNVYSTGQSLGGYLSQYFSAYTMQQTADRRTAFKHNAIFNPAKITASENSSLSVQEALETSEQFYQTDWIDNSDKTETVNKLKSNSYVIDKEWVSAGIPWHAVIGTALVSPTIAFAMAGFRGLGKYPNTTNFTFKSGDLWGKHYMNSFYEKDESIKQHFSKGYRIDKNYLEDDTDKDGLTDYQEKRIGTDFRTATALNGKDTDRDGFSDHLEIKLGSNWQNADDMVEVSSFVARSEWDSPILAVAATHTTDDNHAFLGATGYLLSPTAKGNDLTYAPTGTNINLGIANHTEWQTWLDSGSKIINGTHGNDTLSGSDTAQILFGGAGNDVLQTGNAQTVLVGGDGTDTFQFTASSLLSGSLNIVSDLNANDKLDFSASRELFSDRNGNFKWSDVLGENAAAFQNQSALIWQDDSKTLAYKSSQSNDLHVFARFDDSQTLASIQAAIVA</sequence>
<evidence type="ECO:0000256" key="3">
    <source>
        <dbReference type="ARBA" id="ARBA00022729"/>
    </source>
</evidence>
<dbReference type="Gene3D" id="2.60.40.10">
    <property type="entry name" value="Immunoglobulins"/>
    <property type="match status" value="1"/>
</dbReference>